<dbReference type="AlphaFoldDB" id="A0A2U1FI52"/>
<comment type="caution">
    <text evidence="1">The sequence shown here is derived from an EMBL/GenBank/DDBJ whole genome shotgun (WGS) entry which is preliminary data.</text>
</comment>
<dbReference type="EMBL" id="QEKW01000003">
    <property type="protein sequence ID" value="PVZ11837.1"/>
    <property type="molecule type" value="Genomic_DNA"/>
</dbReference>
<name>A0A2U1FI52_9PSEU</name>
<gene>
    <name evidence="1" type="ORF">C8D89_103167</name>
</gene>
<evidence type="ECO:0000313" key="1">
    <source>
        <dbReference type="EMBL" id="PVZ11837.1"/>
    </source>
</evidence>
<dbReference type="RefSeq" id="WP_116707545.1">
    <property type="nucleotide sequence ID" value="NZ_QEKW01000003.1"/>
</dbReference>
<evidence type="ECO:0000313" key="2">
    <source>
        <dbReference type="Proteomes" id="UP000245639"/>
    </source>
</evidence>
<sequence>MSTTDPFAELAGVTAVADAVLLEGYLLYPYRASAQKNALRWQFGVLVPPAAAPRLAEPSRSRTELLLEPRAGATLRLRVRFLQVQERVLLDREGRVRDEMTVDGTPYFGWDEGVPREIDAAVALADLREGPVTVPIALPGAESRDPIVDAAGVEHGAYLRRTHGLTGHAELSATPVPGPYGAWRLRLDVVNDTACRPDPTRDAALRRALVAAHGVLGLDAGAFLSSTDPPEWAAAAVGACVNEHSWPVLAGAPGTARLVLASPIILADHPQLAPESPTDLFDGTENDEILSLRTLALTDAEKREARATDPRAAELLDALDAMGPAMFERLHGTIRPDGRAPDEVPTLVTPATPPPTTPWWDPAADASVDPETDTTLVQGRPVSRGSAVVLRPAPGGDAQDVFLDGAAATVQAVVHDVDGQVHVAVSLDDDPGADLQATHGRYRYFRPDELGTGLGIGEAR</sequence>
<accession>A0A2U1FI52</accession>
<proteinExistence type="predicted"/>
<protein>
    <submittedName>
        <fullName evidence="1">Uncharacterized protein</fullName>
    </submittedName>
</protein>
<reference evidence="1 2" key="1">
    <citation type="submission" date="2018-04" db="EMBL/GenBank/DDBJ databases">
        <title>Genomic Encyclopedia of Type Strains, Phase IV (KMG-IV): sequencing the most valuable type-strain genomes for metagenomic binning, comparative biology and taxonomic classification.</title>
        <authorList>
            <person name="Goeker M."/>
        </authorList>
    </citation>
    <scope>NUCLEOTIDE SEQUENCE [LARGE SCALE GENOMIC DNA]</scope>
    <source>
        <strain evidence="1 2">DSM 45771</strain>
    </source>
</reference>
<dbReference type="Proteomes" id="UP000245639">
    <property type="component" value="Unassembled WGS sequence"/>
</dbReference>
<dbReference type="OrthoDB" id="264096at2"/>
<organism evidence="1 2">
    <name type="scientific">Actinomycetospora cinnamomea</name>
    <dbReference type="NCBI Taxonomy" id="663609"/>
    <lineage>
        <taxon>Bacteria</taxon>
        <taxon>Bacillati</taxon>
        <taxon>Actinomycetota</taxon>
        <taxon>Actinomycetes</taxon>
        <taxon>Pseudonocardiales</taxon>
        <taxon>Pseudonocardiaceae</taxon>
        <taxon>Actinomycetospora</taxon>
    </lineage>
</organism>
<keyword evidence="2" id="KW-1185">Reference proteome</keyword>